<organism evidence="16 18">
    <name type="scientific">Mycobacterium kubicae</name>
    <dbReference type="NCBI Taxonomy" id="120959"/>
    <lineage>
        <taxon>Bacteria</taxon>
        <taxon>Bacillati</taxon>
        <taxon>Actinomycetota</taxon>
        <taxon>Actinomycetes</taxon>
        <taxon>Mycobacteriales</taxon>
        <taxon>Mycobacteriaceae</taxon>
        <taxon>Mycobacterium</taxon>
        <taxon>Mycobacterium simiae complex</taxon>
    </lineage>
</organism>
<accession>A0AAX1J7V8</accession>
<evidence type="ECO:0000313" key="16">
    <source>
        <dbReference type="EMBL" id="QPI36518.1"/>
    </source>
</evidence>
<evidence type="ECO:0000256" key="13">
    <source>
        <dbReference type="SAM" id="SignalP"/>
    </source>
</evidence>
<feature type="signal peptide" evidence="13">
    <location>
        <begin position="1"/>
        <end position="25"/>
    </location>
</feature>
<dbReference type="PROSITE" id="PS00136">
    <property type="entry name" value="SUBTILASE_ASP"/>
    <property type="match status" value="1"/>
</dbReference>
<evidence type="ECO:0000256" key="8">
    <source>
        <dbReference type="ARBA" id="ARBA00022989"/>
    </source>
</evidence>
<dbReference type="GO" id="GO:0004252">
    <property type="term" value="F:serine-type endopeptidase activity"/>
    <property type="evidence" value="ECO:0007669"/>
    <property type="project" value="UniProtKB-UniRule"/>
</dbReference>
<evidence type="ECO:0000256" key="1">
    <source>
        <dbReference type="ARBA" id="ARBA00004162"/>
    </source>
</evidence>
<sequence>MNGGRRVAALLAAFLLGVMFSPAQAGAIGPPVVEPGPPPNGPLGPIEPTDLKAICGVPTGVLPQSDFTLQTSAEAMLGYPNAWRFSRGAGQKVAVIDTGVNRNPRLPALEGGGDYVSNTDGLQDCDAHGTLVAGIIAGAPSQADGFAGVAPEASILSIRQNSTVYGVKEGGSVQNNDPNATSPGYGNTLTLAYAITRAVGMGATVINLSEVACSPVGAGLDDAQLGRAVRYAFEHNVVVVAAAGNFNNQGLCKTQNAMPDPNMPLRSGWESVRTIASPAWFNDYVLTVGALTAAGEPADFSLHGPWVGVAAPGERITSLDSNGPGLINAVMSQQGLAPINGTSFAAPFVSGVVALIRSRFPELTAGQVMDLIKRTAHTPGAGPNEATGYGVIDPVAALTYRLPPADQVSNPDAGARIAGRPHVDPRSQRARIIVLSTTAGAIALAGVAGAFSVARRRREARTSDAAEADLLQDSTGN</sequence>
<dbReference type="PANTHER" id="PTHR43806">
    <property type="entry name" value="PEPTIDASE S8"/>
    <property type="match status" value="1"/>
</dbReference>
<gene>
    <name evidence="16" type="primary">mycP</name>
    <name evidence="16" type="ORF">I2456_18805</name>
    <name evidence="15" type="ORF">MKUB_50130</name>
</gene>
<feature type="chain" id="PRO_5043880894" evidence="13">
    <location>
        <begin position="26"/>
        <end position="477"/>
    </location>
</feature>
<keyword evidence="8 12" id="KW-1133">Transmembrane helix</keyword>
<dbReference type="RefSeq" id="WP_085074787.1">
    <property type="nucleotide sequence ID" value="NZ_BLKU01000005.1"/>
</dbReference>
<dbReference type="EMBL" id="BLKU01000005">
    <property type="protein sequence ID" value="GFG67523.1"/>
    <property type="molecule type" value="Genomic_DNA"/>
</dbReference>
<reference evidence="15" key="2">
    <citation type="submission" date="2020-02" db="EMBL/GenBank/DDBJ databases">
        <authorList>
            <person name="Matsumoto Y."/>
            <person name="Kinjo T."/>
            <person name="Motooka D."/>
            <person name="Nabeya D."/>
            <person name="Jung N."/>
            <person name="Uechi K."/>
            <person name="Horii T."/>
            <person name="Iida T."/>
            <person name="Fujita J."/>
            <person name="Nakamura S."/>
        </authorList>
    </citation>
    <scope>NUCLEOTIDE SEQUENCE</scope>
    <source>
        <strain evidence="15">JCM 13573</strain>
    </source>
</reference>
<feature type="domain" description="Peptidase S8/S53" evidence="14">
    <location>
        <begin position="88"/>
        <end position="390"/>
    </location>
</feature>
<keyword evidence="17" id="KW-1185">Reference proteome</keyword>
<dbReference type="PANTHER" id="PTHR43806:SF11">
    <property type="entry name" value="CEREVISIN-RELATED"/>
    <property type="match status" value="1"/>
</dbReference>
<evidence type="ECO:0000256" key="7">
    <source>
        <dbReference type="ARBA" id="ARBA00022825"/>
    </source>
</evidence>
<reference evidence="15 17" key="1">
    <citation type="journal article" date="2019" name="Emerg. Microbes Infect.">
        <title>Comprehensive subspecies identification of 175 nontuberculous mycobacteria species based on 7547 genomic profiles.</title>
        <authorList>
            <person name="Matsumoto Y."/>
            <person name="Kinjo T."/>
            <person name="Motooka D."/>
            <person name="Nabeya D."/>
            <person name="Jung N."/>
            <person name="Uechi K."/>
            <person name="Horii T."/>
            <person name="Iida T."/>
            <person name="Fujita J."/>
            <person name="Nakamura S."/>
        </authorList>
    </citation>
    <scope>NUCLEOTIDE SEQUENCE [LARGE SCALE GENOMIC DNA]</scope>
    <source>
        <strain evidence="15 17">JCM 13573</strain>
    </source>
</reference>
<dbReference type="PROSITE" id="PS00137">
    <property type="entry name" value="SUBTILASE_HIS"/>
    <property type="match status" value="1"/>
</dbReference>
<dbReference type="GO" id="GO:0006508">
    <property type="term" value="P:proteolysis"/>
    <property type="evidence" value="ECO:0007669"/>
    <property type="project" value="UniProtKB-KW"/>
</dbReference>
<keyword evidence="9 12" id="KW-0472">Membrane</keyword>
<keyword evidence="13" id="KW-0732">Signal</keyword>
<evidence type="ECO:0000256" key="3">
    <source>
        <dbReference type="ARBA" id="ARBA00022475"/>
    </source>
</evidence>
<feature type="active site" description="Charge relay system" evidence="10">
    <location>
        <position position="343"/>
    </location>
</feature>
<comment type="similarity">
    <text evidence="2 10 11">Belongs to the peptidase S8 family.</text>
</comment>
<feature type="active site" description="Charge relay system" evidence="10">
    <location>
        <position position="128"/>
    </location>
</feature>
<dbReference type="InterPro" id="IPR050131">
    <property type="entry name" value="Peptidase_S8_subtilisin-like"/>
</dbReference>
<dbReference type="InterPro" id="IPR023828">
    <property type="entry name" value="Peptidase_S8_Ser-AS"/>
</dbReference>
<evidence type="ECO:0000256" key="10">
    <source>
        <dbReference type="PROSITE-ProRule" id="PRU01240"/>
    </source>
</evidence>
<dbReference type="GO" id="GO:0005886">
    <property type="term" value="C:plasma membrane"/>
    <property type="evidence" value="ECO:0007669"/>
    <property type="project" value="UniProtKB-SubCell"/>
</dbReference>
<dbReference type="InterPro" id="IPR022398">
    <property type="entry name" value="Peptidase_S8_His-AS"/>
</dbReference>
<dbReference type="InterPro" id="IPR036852">
    <property type="entry name" value="Peptidase_S8/S53_dom_sf"/>
</dbReference>
<evidence type="ECO:0000256" key="4">
    <source>
        <dbReference type="ARBA" id="ARBA00022670"/>
    </source>
</evidence>
<evidence type="ECO:0000256" key="9">
    <source>
        <dbReference type="ARBA" id="ARBA00023136"/>
    </source>
</evidence>
<evidence type="ECO:0000259" key="14">
    <source>
        <dbReference type="Pfam" id="PF00082"/>
    </source>
</evidence>
<dbReference type="Pfam" id="PF00082">
    <property type="entry name" value="Peptidase_S8"/>
    <property type="match status" value="1"/>
</dbReference>
<dbReference type="PRINTS" id="PR00723">
    <property type="entry name" value="SUBTILISIN"/>
</dbReference>
<dbReference type="AlphaFoldDB" id="A0AAX1J7V8"/>
<dbReference type="Proteomes" id="UP000465306">
    <property type="component" value="Unassembled WGS sequence"/>
</dbReference>
<evidence type="ECO:0000313" key="17">
    <source>
        <dbReference type="Proteomes" id="UP000465306"/>
    </source>
</evidence>
<dbReference type="Gene3D" id="3.40.50.200">
    <property type="entry name" value="Peptidase S8/S53 domain"/>
    <property type="match status" value="1"/>
</dbReference>
<dbReference type="InterPro" id="IPR015500">
    <property type="entry name" value="Peptidase_S8_subtilisin-rel"/>
</dbReference>
<reference evidence="16" key="3">
    <citation type="submission" date="2020-11" db="EMBL/GenBank/DDBJ databases">
        <title>Intraspecies plasmid and genomic variation of Mycobacterium kubicae revealed by the complete genome sequences of two clinical isolates.</title>
        <authorList>
            <person name="Hendrix J.R."/>
            <person name="Epperson L.E."/>
            <person name="Honda J.R."/>
            <person name="Strong M."/>
        </authorList>
    </citation>
    <scope>NUCLEOTIDE SEQUENCE</scope>
    <source>
        <strain evidence="16">JCM 13573</strain>
    </source>
</reference>
<feature type="transmembrane region" description="Helical" evidence="12">
    <location>
        <begin position="432"/>
        <end position="454"/>
    </location>
</feature>
<dbReference type="InterPro" id="IPR023834">
    <property type="entry name" value="T7SS_pept_S8A_mycosin"/>
</dbReference>
<keyword evidence="5 12" id="KW-0812">Transmembrane</keyword>
<dbReference type="SUPFAM" id="SSF52743">
    <property type="entry name" value="Subtilisin-like"/>
    <property type="match status" value="1"/>
</dbReference>
<dbReference type="PROSITE" id="PS00138">
    <property type="entry name" value="SUBTILASE_SER"/>
    <property type="match status" value="1"/>
</dbReference>
<evidence type="ECO:0000256" key="6">
    <source>
        <dbReference type="ARBA" id="ARBA00022801"/>
    </source>
</evidence>
<proteinExistence type="inferred from homology"/>
<evidence type="ECO:0000313" key="18">
    <source>
        <dbReference type="Proteomes" id="UP000663583"/>
    </source>
</evidence>
<evidence type="ECO:0000256" key="2">
    <source>
        <dbReference type="ARBA" id="ARBA00011073"/>
    </source>
</evidence>
<keyword evidence="7 10" id="KW-0720">Serine protease</keyword>
<feature type="active site" description="Charge relay system" evidence="10">
    <location>
        <position position="97"/>
    </location>
</feature>
<protein>
    <submittedName>
        <fullName evidence="15 16">Protease</fullName>
    </submittedName>
</protein>
<keyword evidence="6 10" id="KW-0378">Hydrolase</keyword>
<name>A0AAX1J7V8_9MYCO</name>
<evidence type="ECO:0000313" key="15">
    <source>
        <dbReference type="EMBL" id="GFG67523.1"/>
    </source>
</evidence>
<dbReference type="NCBIfam" id="TIGR03921">
    <property type="entry name" value="T7SS_mycosin"/>
    <property type="match status" value="1"/>
</dbReference>
<dbReference type="Proteomes" id="UP000663583">
    <property type="component" value="Chromosome"/>
</dbReference>
<dbReference type="InterPro" id="IPR023827">
    <property type="entry name" value="Peptidase_S8_Asp-AS"/>
</dbReference>
<evidence type="ECO:0000256" key="11">
    <source>
        <dbReference type="RuleBase" id="RU003355"/>
    </source>
</evidence>
<evidence type="ECO:0000256" key="5">
    <source>
        <dbReference type="ARBA" id="ARBA00022692"/>
    </source>
</evidence>
<dbReference type="InterPro" id="IPR000209">
    <property type="entry name" value="Peptidase_S8/S53_dom"/>
</dbReference>
<keyword evidence="4 10" id="KW-0645">Protease</keyword>
<dbReference type="EMBL" id="CP065047">
    <property type="protein sequence ID" value="QPI36518.1"/>
    <property type="molecule type" value="Genomic_DNA"/>
</dbReference>
<dbReference type="KEGG" id="mku:I2456_18805"/>
<evidence type="ECO:0000256" key="12">
    <source>
        <dbReference type="SAM" id="Phobius"/>
    </source>
</evidence>
<keyword evidence="3" id="KW-1003">Cell membrane</keyword>
<comment type="subcellular location">
    <subcellularLocation>
        <location evidence="1">Cell membrane</location>
        <topology evidence="1">Single-pass membrane protein</topology>
    </subcellularLocation>
</comment>
<dbReference type="PROSITE" id="PS51892">
    <property type="entry name" value="SUBTILASE"/>
    <property type="match status" value="1"/>
</dbReference>